<proteinExistence type="predicted"/>
<dbReference type="InterPro" id="IPR053772">
    <property type="entry name" value="At1g61320/At1g61330-like"/>
</dbReference>
<dbReference type="Pfam" id="PF23622">
    <property type="entry name" value="LRR_At1g61320_AtMIF1"/>
    <property type="match status" value="1"/>
</dbReference>
<reference evidence="2" key="1">
    <citation type="submission" date="2020-07" db="EMBL/GenBank/DDBJ databases">
        <title>Genome sequence and genetic diversity analysis of an under-domesticated orphan crop, white fonio (Digitaria exilis).</title>
        <authorList>
            <person name="Bennetzen J.L."/>
            <person name="Chen S."/>
            <person name="Ma X."/>
            <person name="Wang X."/>
            <person name="Yssel A.E.J."/>
            <person name="Chaluvadi S.R."/>
            <person name="Johnson M."/>
            <person name="Gangashetty P."/>
            <person name="Hamidou F."/>
            <person name="Sanogo M.D."/>
            <person name="Zwaenepoel A."/>
            <person name="Wallace J."/>
            <person name="Van De Peer Y."/>
            <person name="Van Deynze A."/>
        </authorList>
    </citation>
    <scope>NUCLEOTIDE SEQUENCE</scope>
    <source>
        <tissue evidence="2">Leaves</tissue>
    </source>
</reference>
<accession>A0A835EK35</accession>
<gene>
    <name evidence="2" type="ORF">HU200_040540</name>
</gene>
<evidence type="ECO:0000313" key="3">
    <source>
        <dbReference type="Proteomes" id="UP000636709"/>
    </source>
</evidence>
<dbReference type="InterPro" id="IPR055357">
    <property type="entry name" value="LRR_At1g61320_AtMIF1"/>
</dbReference>
<feature type="domain" description="At1g61320/AtMIF1 LRR" evidence="1">
    <location>
        <begin position="1"/>
        <end position="212"/>
    </location>
</feature>
<name>A0A835EK35_9POAL</name>
<evidence type="ECO:0000313" key="2">
    <source>
        <dbReference type="EMBL" id="KAF8691403.1"/>
    </source>
</evidence>
<dbReference type="Proteomes" id="UP000636709">
    <property type="component" value="Unassembled WGS sequence"/>
</dbReference>
<dbReference type="PANTHER" id="PTHR34145">
    <property type="entry name" value="OS02G0105600 PROTEIN"/>
    <property type="match status" value="1"/>
</dbReference>
<protein>
    <recommendedName>
        <fullName evidence="1">At1g61320/AtMIF1 LRR domain-containing protein</fullName>
    </recommendedName>
</protein>
<dbReference type="AlphaFoldDB" id="A0A835EK35"/>
<dbReference type="EMBL" id="JACEFO010001965">
    <property type="protein sequence ID" value="KAF8691403.1"/>
    <property type="molecule type" value="Genomic_DNA"/>
</dbReference>
<dbReference type="PANTHER" id="PTHR34145:SF61">
    <property type="entry name" value="OS07G0161500 PROTEIN"/>
    <property type="match status" value="1"/>
</dbReference>
<dbReference type="OrthoDB" id="670821at2759"/>
<organism evidence="2 3">
    <name type="scientific">Digitaria exilis</name>
    <dbReference type="NCBI Taxonomy" id="1010633"/>
    <lineage>
        <taxon>Eukaryota</taxon>
        <taxon>Viridiplantae</taxon>
        <taxon>Streptophyta</taxon>
        <taxon>Embryophyta</taxon>
        <taxon>Tracheophyta</taxon>
        <taxon>Spermatophyta</taxon>
        <taxon>Magnoliopsida</taxon>
        <taxon>Liliopsida</taxon>
        <taxon>Poales</taxon>
        <taxon>Poaceae</taxon>
        <taxon>PACMAD clade</taxon>
        <taxon>Panicoideae</taxon>
        <taxon>Panicodae</taxon>
        <taxon>Paniceae</taxon>
        <taxon>Anthephorinae</taxon>
        <taxon>Digitaria</taxon>
    </lineage>
</organism>
<comment type="caution">
    <text evidence="2">The sequence shown here is derived from an EMBL/GenBank/DDBJ whole genome shotgun (WGS) entry which is preliminary data.</text>
</comment>
<keyword evidence="3" id="KW-1185">Reference proteome</keyword>
<evidence type="ECO:0000259" key="1">
    <source>
        <dbReference type="Pfam" id="PF23622"/>
    </source>
</evidence>
<sequence length="215" mass="24815">MLSKCNLLEFFEISYCRMVTNIRVLHPLDRLKHLVVGIYRKLQDIELNCSPTTLEYTGAMIPLILASTSRLTNISVVLTTYQSALSYISTGLPCTSPRLKTLTLLCHERERTIVPRGSFKFTYLQNLRLELVISSYESRKTDVLDYAYLLKIAPLMKTLKLSMWIGLMCRERPYCKENGELRTGLPHQHVHLKSVRTCGFFGYKDQVELALHPQR</sequence>